<feature type="site" description="Transition state stabilizer" evidence="7">
    <location>
        <position position="22"/>
    </location>
</feature>
<dbReference type="OrthoDB" id="9806837at2"/>
<evidence type="ECO:0000256" key="3">
    <source>
        <dbReference type="ARBA" id="ARBA00009789"/>
    </source>
</evidence>
<dbReference type="InterPro" id="IPR018294">
    <property type="entry name" value="ISPD_synthase_CS"/>
</dbReference>
<dbReference type="FunFam" id="3.90.550.10:FF:000003">
    <property type="entry name" value="2-C-methyl-D-erythritol 4-phosphate cytidylyltransferase"/>
    <property type="match status" value="1"/>
</dbReference>
<evidence type="ECO:0000256" key="1">
    <source>
        <dbReference type="ARBA" id="ARBA00001282"/>
    </source>
</evidence>
<evidence type="ECO:0000313" key="8">
    <source>
        <dbReference type="EMBL" id="RIE00281.1"/>
    </source>
</evidence>
<evidence type="ECO:0000256" key="6">
    <source>
        <dbReference type="ARBA" id="ARBA00023229"/>
    </source>
</evidence>
<dbReference type="HAMAP" id="MF_00108">
    <property type="entry name" value="IspD"/>
    <property type="match status" value="1"/>
</dbReference>
<dbReference type="GO" id="GO:0019288">
    <property type="term" value="P:isopentenyl diphosphate biosynthetic process, methylerythritol 4-phosphate pathway"/>
    <property type="evidence" value="ECO:0007669"/>
    <property type="project" value="UniProtKB-UniRule"/>
</dbReference>
<keyword evidence="5 7" id="KW-0548">Nucleotidyltransferase</keyword>
<evidence type="ECO:0000313" key="9">
    <source>
        <dbReference type="Proteomes" id="UP000266340"/>
    </source>
</evidence>
<dbReference type="PANTHER" id="PTHR32125">
    <property type="entry name" value="2-C-METHYL-D-ERYTHRITOL 4-PHOSPHATE CYTIDYLYLTRANSFERASE, CHLOROPLASTIC"/>
    <property type="match status" value="1"/>
</dbReference>
<dbReference type="InterPro" id="IPR001228">
    <property type="entry name" value="IspD"/>
</dbReference>
<evidence type="ECO:0000256" key="2">
    <source>
        <dbReference type="ARBA" id="ARBA00004787"/>
    </source>
</evidence>
<dbReference type="Proteomes" id="UP000266340">
    <property type="component" value="Unassembled WGS sequence"/>
</dbReference>
<dbReference type="RefSeq" id="WP_119152735.1">
    <property type="nucleotide sequence ID" value="NZ_JBHSOV010000010.1"/>
</dbReference>
<dbReference type="SUPFAM" id="SSF53448">
    <property type="entry name" value="Nucleotide-diphospho-sugar transferases"/>
    <property type="match status" value="1"/>
</dbReference>
<keyword evidence="4 7" id="KW-0808">Transferase</keyword>
<comment type="function">
    <text evidence="7">Catalyzes the formation of 4-diphosphocytidyl-2-C-methyl-D-erythritol from CTP and 2-C-methyl-D-erythritol 4-phosphate (MEP).</text>
</comment>
<reference evidence="8 9" key="1">
    <citation type="submission" date="2018-09" db="EMBL/GenBank/DDBJ databases">
        <title>Cohnella cavernae sp. nov., isolated from a karst cave.</title>
        <authorList>
            <person name="Zhu H."/>
        </authorList>
    </citation>
    <scope>NUCLEOTIDE SEQUENCE [LARGE SCALE GENOMIC DNA]</scope>
    <source>
        <strain evidence="8 9">K2E09-144</strain>
    </source>
</reference>
<name>A0A398CKY1_9BACL</name>
<dbReference type="GO" id="GO:0050518">
    <property type="term" value="F:2-C-methyl-D-erythritol 4-phosphate cytidylyltransferase activity"/>
    <property type="evidence" value="ECO:0007669"/>
    <property type="project" value="UniProtKB-UniRule"/>
</dbReference>
<dbReference type="EC" id="2.7.7.60" evidence="7"/>
<dbReference type="InterPro" id="IPR050088">
    <property type="entry name" value="IspD/TarI_cytidylyltransf_bact"/>
</dbReference>
<accession>A0A398CKY1</accession>
<evidence type="ECO:0000256" key="5">
    <source>
        <dbReference type="ARBA" id="ARBA00022695"/>
    </source>
</evidence>
<sequence length="229" mass="24447">MRWGAVVVAAGRGTRMGAADNKPYLPIAGRPVLAYTLEAFERCDAVETVVIVAAPGEEERARELVAKEGFRKTAAVVTGGAERQDSVLAGVNALDTDGVLVHDAARPLVEPERIAACCRSAEENGAAALAVPVKDTIKVTDKDGFMVATPDRSALWAVQTPQAFARAELIEAHRLAREAGAAATDDTMLMELLGRTVAVVPGDYRNLKITTPEDLLVAELFLGRRQEEK</sequence>
<comment type="caution">
    <text evidence="8">The sequence shown here is derived from an EMBL/GenBank/DDBJ whole genome shotgun (WGS) entry which is preliminary data.</text>
</comment>
<dbReference type="EMBL" id="QXJM01000063">
    <property type="protein sequence ID" value="RIE00281.1"/>
    <property type="molecule type" value="Genomic_DNA"/>
</dbReference>
<dbReference type="InterPro" id="IPR029044">
    <property type="entry name" value="Nucleotide-diphossugar_trans"/>
</dbReference>
<dbReference type="NCBIfam" id="TIGR00453">
    <property type="entry name" value="ispD"/>
    <property type="match status" value="1"/>
</dbReference>
<dbReference type="Pfam" id="PF01128">
    <property type="entry name" value="IspD"/>
    <property type="match status" value="1"/>
</dbReference>
<comment type="pathway">
    <text evidence="2 7">Isoprenoid biosynthesis; isopentenyl diphosphate biosynthesis via DXP pathway; isopentenyl diphosphate from 1-deoxy-D-xylulose 5-phosphate: step 2/6.</text>
</comment>
<dbReference type="PROSITE" id="PS01295">
    <property type="entry name" value="ISPD"/>
    <property type="match status" value="1"/>
</dbReference>
<protein>
    <recommendedName>
        <fullName evidence="7">2-C-methyl-D-erythritol 4-phosphate cytidylyltransferase</fullName>
        <ecNumber evidence="7">2.7.7.60</ecNumber>
    </recommendedName>
    <alternativeName>
        <fullName evidence="7">4-diphosphocytidyl-2C-methyl-D-erythritol synthase</fullName>
    </alternativeName>
    <alternativeName>
        <fullName evidence="7">MEP cytidylyltransferase</fullName>
        <shortName evidence="7">MCT</shortName>
    </alternativeName>
</protein>
<dbReference type="AlphaFoldDB" id="A0A398CKY1"/>
<dbReference type="Gene3D" id="3.90.550.10">
    <property type="entry name" value="Spore Coat Polysaccharide Biosynthesis Protein SpsA, Chain A"/>
    <property type="match status" value="1"/>
</dbReference>
<organism evidence="8 9">
    <name type="scientific">Cohnella faecalis</name>
    <dbReference type="NCBI Taxonomy" id="2315694"/>
    <lineage>
        <taxon>Bacteria</taxon>
        <taxon>Bacillati</taxon>
        <taxon>Bacillota</taxon>
        <taxon>Bacilli</taxon>
        <taxon>Bacillales</taxon>
        <taxon>Paenibacillaceae</taxon>
        <taxon>Cohnella</taxon>
    </lineage>
</organism>
<comment type="catalytic activity">
    <reaction evidence="1 7">
        <text>2-C-methyl-D-erythritol 4-phosphate + CTP + H(+) = 4-CDP-2-C-methyl-D-erythritol + diphosphate</text>
        <dbReference type="Rhea" id="RHEA:13429"/>
        <dbReference type="ChEBI" id="CHEBI:15378"/>
        <dbReference type="ChEBI" id="CHEBI:33019"/>
        <dbReference type="ChEBI" id="CHEBI:37563"/>
        <dbReference type="ChEBI" id="CHEBI:57823"/>
        <dbReference type="ChEBI" id="CHEBI:58262"/>
        <dbReference type="EC" id="2.7.7.60"/>
    </reaction>
</comment>
<keyword evidence="6 7" id="KW-0414">Isoprene biosynthesis</keyword>
<feature type="site" description="Positions MEP for the nucleophilic attack" evidence="7">
    <location>
        <position position="208"/>
    </location>
</feature>
<dbReference type="UniPathway" id="UPA00056">
    <property type="reaction ID" value="UER00093"/>
</dbReference>
<dbReference type="CDD" id="cd02516">
    <property type="entry name" value="CDP-ME_synthetase"/>
    <property type="match status" value="1"/>
</dbReference>
<feature type="site" description="Positions MEP for the nucleophilic attack" evidence="7">
    <location>
        <position position="152"/>
    </location>
</feature>
<dbReference type="PANTHER" id="PTHR32125:SF4">
    <property type="entry name" value="2-C-METHYL-D-ERYTHRITOL 4-PHOSPHATE CYTIDYLYLTRANSFERASE, CHLOROPLASTIC"/>
    <property type="match status" value="1"/>
</dbReference>
<comment type="similarity">
    <text evidence="3 7">Belongs to the IspD/TarI cytidylyltransferase family. IspD subfamily.</text>
</comment>
<evidence type="ECO:0000256" key="7">
    <source>
        <dbReference type="HAMAP-Rule" id="MF_00108"/>
    </source>
</evidence>
<proteinExistence type="inferred from homology"/>
<evidence type="ECO:0000256" key="4">
    <source>
        <dbReference type="ARBA" id="ARBA00022679"/>
    </source>
</evidence>
<feature type="site" description="Transition state stabilizer" evidence="7">
    <location>
        <position position="15"/>
    </location>
</feature>
<keyword evidence="9" id="KW-1185">Reference proteome</keyword>
<dbReference type="InterPro" id="IPR034683">
    <property type="entry name" value="IspD/TarI"/>
</dbReference>
<gene>
    <name evidence="7 8" type="primary">ispD</name>
    <name evidence="8" type="ORF">D3H35_30025</name>
</gene>